<feature type="chain" id="PRO_5008748295" description="Peptidase inhibitor family I36" evidence="1">
    <location>
        <begin position="30"/>
        <end position="134"/>
    </location>
</feature>
<organism evidence="2 3">
    <name type="scientific">Micromonospora peucetia</name>
    <dbReference type="NCBI Taxonomy" id="47871"/>
    <lineage>
        <taxon>Bacteria</taxon>
        <taxon>Bacillati</taxon>
        <taxon>Actinomycetota</taxon>
        <taxon>Actinomycetes</taxon>
        <taxon>Micromonosporales</taxon>
        <taxon>Micromonosporaceae</taxon>
        <taxon>Micromonospora</taxon>
    </lineage>
</organism>
<keyword evidence="1" id="KW-0732">Signal</keyword>
<dbReference type="EMBL" id="FMIC01000002">
    <property type="protein sequence ID" value="SCL60229.1"/>
    <property type="molecule type" value="Genomic_DNA"/>
</dbReference>
<accession>A0A1C6V1P4</accession>
<dbReference type="AlphaFoldDB" id="A0A1C6V1P4"/>
<protein>
    <recommendedName>
        <fullName evidence="4">Peptidase inhibitor family I36</fullName>
    </recommendedName>
</protein>
<feature type="signal peptide" evidence="1">
    <location>
        <begin position="1"/>
        <end position="29"/>
    </location>
</feature>
<proteinExistence type="predicted"/>
<evidence type="ECO:0000256" key="1">
    <source>
        <dbReference type="SAM" id="SignalP"/>
    </source>
</evidence>
<gene>
    <name evidence="2" type="ORF">GA0070608_2278</name>
</gene>
<name>A0A1C6V1P4_9ACTN</name>
<reference evidence="2 3" key="1">
    <citation type="submission" date="2016-06" db="EMBL/GenBank/DDBJ databases">
        <authorList>
            <person name="Kjaerup R.B."/>
            <person name="Dalgaard T.S."/>
            <person name="Juul-Madsen H.R."/>
        </authorList>
    </citation>
    <scope>NUCLEOTIDE SEQUENCE [LARGE SCALE GENOMIC DNA]</scope>
    <source>
        <strain evidence="2 3">DSM 43363</strain>
    </source>
</reference>
<dbReference type="Proteomes" id="UP000199343">
    <property type="component" value="Unassembled WGS sequence"/>
</dbReference>
<evidence type="ECO:0000313" key="3">
    <source>
        <dbReference type="Proteomes" id="UP000199343"/>
    </source>
</evidence>
<evidence type="ECO:0000313" key="2">
    <source>
        <dbReference type="EMBL" id="SCL60229.1"/>
    </source>
</evidence>
<evidence type="ECO:0008006" key="4">
    <source>
        <dbReference type="Google" id="ProtNLM"/>
    </source>
</evidence>
<sequence length="134" mass="14352">MGAKRFLVVGLTAAFAALSAISTSSPAIATDVGPAGTAYGCGYPQVCFYKTQANWNARDWTAAYQDITSGYQNLSSGAYGAYYVYNSRNDDGALLHFSNGYTYCLAPSTYVNNSATPTGFWTVDKIRIMDSPTC</sequence>